<reference evidence="3" key="2">
    <citation type="submission" date="2016-02" db="EMBL/GenBank/DDBJ databases">
        <title>The draft genome sequence of the rumen methanogen Methanobrevibacter olleyae YLM1.</title>
        <authorList>
            <consortium name="New Zealand Agricultural Greenhouse Gas Research Centre/Pastoral Greenhouse Gas Research Consortium"/>
            <person name="Kelly W.J."/>
            <person name="Li D."/>
            <person name="Lambie S.C."/>
            <person name="Attwood G.T."/>
            <person name="Altermann E."/>
            <person name="Leahy S.C."/>
        </authorList>
    </citation>
    <scope>NUCLEOTIDE SEQUENCE [LARGE SCALE GENOMIC DNA]</scope>
    <source>
        <strain evidence="3">YLM1</strain>
    </source>
</reference>
<dbReference type="PATRIC" id="fig|294671.3.peg.779"/>
<dbReference type="Gene3D" id="3.90.550.10">
    <property type="entry name" value="Spore Coat Polysaccharide Biosynthesis Protein SpsA, Chain A"/>
    <property type="match status" value="1"/>
</dbReference>
<dbReference type="GeneID" id="28489044"/>
<evidence type="ECO:0000259" key="1">
    <source>
        <dbReference type="Pfam" id="PF12804"/>
    </source>
</evidence>
<keyword evidence="2" id="KW-0808">Transferase</keyword>
<dbReference type="InterPro" id="IPR029044">
    <property type="entry name" value="Nucleotide-diphossugar_trans"/>
</dbReference>
<dbReference type="EMBL" id="CP014265">
    <property type="protein sequence ID" value="AMK15304.1"/>
    <property type="molecule type" value="Genomic_DNA"/>
</dbReference>
<dbReference type="RefSeq" id="WP_067146438.1">
    <property type="nucleotide sequence ID" value="NZ_CP014265.1"/>
</dbReference>
<dbReference type="Pfam" id="PF12804">
    <property type="entry name" value="NTP_transf_3"/>
    <property type="match status" value="1"/>
</dbReference>
<proteinExistence type="predicted"/>
<dbReference type="KEGG" id="mol:YLM1_0747"/>
<dbReference type="AlphaFoldDB" id="A0A126QZP6"/>
<name>A0A126QZP6_METOL</name>
<accession>A0A126QZP6</accession>
<dbReference type="STRING" id="294671.YLM1_0747"/>
<dbReference type="PANTHER" id="PTHR43777">
    <property type="entry name" value="MOLYBDENUM COFACTOR CYTIDYLYLTRANSFERASE"/>
    <property type="match status" value="1"/>
</dbReference>
<protein>
    <submittedName>
        <fullName evidence="2">MobA-like NTP transferase domain-containing protein</fullName>
    </submittedName>
</protein>
<evidence type="ECO:0000313" key="3">
    <source>
        <dbReference type="Proteomes" id="UP000066376"/>
    </source>
</evidence>
<dbReference type="InterPro" id="IPR025877">
    <property type="entry name" value="MobA-like_NTP_Trfase"/>
</dbReference>
<dbReference type="PANTHER" id="PTHR43777:SF1">
    <property type="entry name" value="MOLYBDENUM COFACTOR CYTIDYLYLTRANSFERASE"/>
    <property type="match status" value="1"/>
</dbReference>
<keyword evidence="3" id="KW-1185">Reference proteome</keyword>
<sequence length="222" mass="24994">MLTVSAVITAAGKNSRMRKDQEERNIPLQNKLTLPLKSKEYSNTIIETTIHNVLNTENIHECIVVLGHYSEEILPFINNIQDDRLKIVKNDPIDVGLSLSLLNGLQNISSDIALCVTGDQPTVSTKTFNSIINTILNSNNPKKTISVLRRIKIGKLDTAKGLGMPFAADRKELIKYLKDKDDNLNSILREIFADGFDFYGVEENHPNELININHYSEYESIL</sequence>
<dbReference type="Proteomes" id="UP000066376">
    <property type="component" value="Chromosome"/>
</dbReference>
<dbReference type="SUPFAM" id="SSF53448">
    <property type="entry name" value="Nucleotide-diphospho-sugar transferases"/>
    <property type="match status" value="1"/>
</dbReference>
<feature type="domain" description="MobA-like NTP transferase" evidence="1">
    <location>
        <begin position="6"/>
        <end position="139"/>
    </location>
</feature>
<gene>
    <name evidence="2" type="ORF">YLM1_0747</name>
</gene>
<organism evidence="2 3">
    <name type="scientific">Methanobrevibacter olleyae</name>
    <dbReference type="NCBI Taxonomy" id="294671"/>
    <lineage>
        <taxon>Archaea</taxon>
        <taxon>Methanobacteriati</taxon>
        <taxon>Methanobacteriota</taxon>
        <taxon>Methanomada group</taxon>
        <taxon>Methanobacteria</taxon>
        <taxon>Methanobacteriales</taxon>
        <taxon>Methanobacteriaceae</taxon>
        <taxon>Methanobrevibacter</taxon>
    </lineage>
</organism>
<reference evidence="2 3" key="1">
    <citation type="journal article" date="2016" name="Genome Announc.">
        <title>Draft Genome Sequence of the Rumen Methanogen Methanobrevibacter olleyae YLM1.</title>
        <authorList>
            <person name="Kelly W.J."/>
            <person name="Li D."/>
            <person name="Lambie S.C."/>
            <person name="Cox F."/>
            <person name="Attwood G.T."/>
            <person name="Altermann E."/>
            <person name="Leahy S.C."/>
        </authorList>
    </citation>
    <scope>NUCLEOTIDE SEQUENCE [LARGE SCALE GENOMIC DNA]</scope>
    <source>
        <strain evidence="2 3">YLM1</strain>
    </source>
</reference>
<evidence type="ECO:0000313" key="2">
    <source>
        <dbReference type="EMBL" id="AMK15304.1"/>
    </source>
</evidence>
<dbReference type="GO" id="GO:0016779">
    <property type="term" value="F:nucleotidyltransferase activity"/>
    <property type="evidence" value="ECO:0007669"/>
    <property type="project" value="UniProtKB-ARBA"/>
</dbReference>